<evidence type="ECO:0000313" key="2">
    <source>
        <dbReference type="Proteomes" id="UP000013304"/>
    </source>
</evidence>
<gene>
    <name evidence="1" type="ORF">SFUL_4883</name>
</gene>
<accession>N0CXT8</accession>
<dbReference type="InterPro" id="IPR036291">
    <property type="entry name" value="NAD(P)-bd_dom_sf"/>
</dbReference>
<name>N0CXT8_STRMI</name>
<dbReference type="Gene3D" id="3.40.50.720">
    <property type="entry name" value="NAD(P)-binding Rossmann-like Domain"/>
    <property type="match status" value="1"/>
</dbReference>
<dbReference type="Pfam" id="PF13602">
    <property type="entry name" value="ADH_zinc_N_2"/>
    <property type="match status" value="1"/>
</dbReference>
<reference evidence="1 2" key="1">
    <citation type="submission" date="2013-04" db="EMBL/GenBank/DDBJ databases">
        <title>Complete genome sequence of Streptomyces fulvissimus.</title>
        <authorList>
            <person name="Myronovskyi M."/>
            <person name="Tokovenko B."/>
            <person name="Manderscheid N."/>
            <person name="Petzke L."/>
            <person name="Luzhetskyy A."/>
        </authorList>
    </citation>
    <scope>NUCLEOTIDE SEQUENCE [LARGE SCALE GENOMIC DNA]</scope>
    <source>
        <strain evidence="1 2">DSM 40593</strain>
    </source>
</reference>
<protein>
    <submittedName>
        <fullName evidence="1">Quinone oxidoreductase</fullName>
    </submittedName>
</protein>
<dbReference type="HOGENOM" id="CLU_2083533_0_0_11"/>
<dbReference type="SUPFAM" id="SSF51735">
    <property type="entry name" value="NAD(P)-binding Rossmann-fold domains"/>
    <property type="match status" value="1"/>
</dbReference>
<sequence>MDLILDPIGGPTRLASFEALAPLGRVALYGESARPPPDLHLPVWTNNHALTGYSIGDLSRRAPETLRRHALAALGLVASGAVRIDITAEYDLAEAPEAQRLLEAGENTGKAVLRVRR</sequence>
<dbReference type="Proteomes" id="UP000013304">
    <property type="component" value="Chromosome"/>
</dbReference>
<dbReference type="eggNOG" id="COG0604">
    <property type="taxonomic scope" value="Bacteria"/>
</dbReference>
<dbReference type="PATRIC" id="fig|1303692.3.peg.4907"/>
<dbReference type="KEGG" id="sfi:SFUL_4883"/>
<organism evidence="1 2">
    <name type="scientific">Streptomyces microflavus DSM 40593</name>
    <dbReference type="NCBI Taxonomy" id="1303692"/>
    <lineage>
        <taxon>Bacteria</taxon>
        <taxon>Bacillati</taxon>
        <taxon>Actinomycetota</taxon>
        <taxon>Actinomycetes</taxon>
        <taxon>Kitasatosporales</taxon>
        <taxon>Streptomycetaceae</taxon>
        <taxon>Streptomyces</taxon>
    </lineage>
</organism>
<proteinExistence type="predicted"/>
<dbReference type="EMBL" id="CP005080">
    <property type="protein sequence ID" value="AGK79779.1"/>
    <property type="molecule type" value="Genomic_DNA"/>
</dbReference>
<dbReference type="Gene3D" id="3.90.180.10">
    <property type="entry name" value="Medium-chain alcohol dehydrogenases, catalytic domain"/>
    <property type="match status" value="1"/>
</dbReference>
<evidence type="ECO:0000313" key="1">
    <source>
        <dbReference type="EMBL" id="AGK79779.1"/>
    </source>
</evidence>
<dbReference type="AlphaFoldDB" id="N0CXT8"/>